<organism evidence="1 2">
    <name type="scientific">Brachionus plicatilis</name>
    <name type="common">Marine rotifer</name>
    <name type="synonym">Brachionus muelleri</name>
    <dbReference type="NCBI Taxonomy" id="10195"/>
    <lineage>
        <taxon>Eukaryota</taxon>
        <taxon>Metazoa</taxon>
        <taxon>Spiralia</taxon>
        <taxon>Gnathifera</taxon>
        <taxon>Rotifera</taxon>
        <taxon>Eurotatoria</taxon>
        <taxon>Monogononta</taxon>
        <taxon>Pseudotrocha</taxon>
        <taxon>Ploima</taxon>
        <taxon>Brachionidae</taxon>
        <taxon>Brachionus</taxon>
    </lineage>
</organism>
<sequence length="159" mass="18059">MVAEQSYTEVGDKQCHVEIMGIGKLEHDLMVDLLVCCTKDIEQEYAEDVDNLNFAEVVDEQNFAEVVDEQNFAEVADAQNFVEVGDEQNFAEVVDEQNFAEVVDELEHDLVVVFLVCYMKDVELNLVWIVAQELDLAVVLFLFCILSAEQDYAVIVELN</sequence>
<evidence type="ECO:0000313" key="1">
    <source>
        <dbReference type="EMBL" id="RNA13994.1"/>
    </source>
</evidence>
<dbReference type="EMBL" id="REGN01005278">
    <property type="protein sequence ID" value="RNA13994.1"/>
    <property type="molecule type" value="Genomic_DNA"/>
</dbReference>
<dbReference type="AlphaFoldDB" id="A0A3M7QSC3"/>
<reference evidence="1 2" key="1">
    <citation type="journal article" date="2018" name="Sci. Rep.">
        <title>Genomic signatures of local adaptation to the degree of environmental predictability in rotifers.</title>
        <authorList>
            <person name="Franch-Gras L."/>
            <person name="Hahn C."/>
            <person name="Garcia-Roger E.M."/>
            <person name="Carmona M.J."/>
            <person name="Serra M."/>
            <person name="Gomez A."/>
        </authorList>
    </citation>
    <scope>NUCLEOTIDE SEQUENCE [LARGE SCALE GENOMIC DNA]</scope>
    <source>
        <strain evidence="1">HYR1</strain>
    </source>
</reference>
<evidence type="ECO:0000313" key="2">
    <source>
        <dbReference type="Proteomes" id="UP000276133"/>
    </source>
</evidence>
<dbReference type="Proteomes" id="UP000276133">
    <property type="component" value="Unassembled WGS sequence"/>
</dbReference>
<comment type="caution">
    <text evidence="1">The sequence shown here is derived from an EMBL/GenBank/DDBJ whole genome shotgun (WGS) entry which is preliminary data.</text>
</comment>
<accession>A0A3M7QSC3</accession>
<keyword evidence="2" id="KW-1185">Reference proteome</keyword>
<protein>
    <submittedName>
        <fullName evidence="1">Uncharacterized protein</fullName>
    </submittedName>
</protein>
<name>A0A3M7QSC3_BRAPC</name>
<gene>
    <name evidence="1" type="ORF">BpHYR1_035921</name>
</gene>
<proteinExistence type="predicted"/>